<dbReference type="RefSeq" id="WP_057638089.1">
    <property type="nucleotide sequence ID" value="NZ_LDJM01000022.1"/>
</dbReference>
<dbReference type="OrthoDB" id="5720638at2"/>
<name>A0A0R0D4R7_9GAMM</name>
<dbReference type="SUPFAM" id="SSF56219">
    <property type="entry name" value="DNase I-like"/>
    <property type="match status" value="1"/>
</dbReference>
<evidence type="ECO:0000256" key="1">
    <source>
        <dbReference type="ARBA" id="ARBA00022729"/>
    </source>
</evidence>
<dbReference type="InterPro" id="IPR003644">
    <property type="entry name" value="Calx_beta"/>
</dbReference>
<dbReference type="SUPFAM" id="SSF141072">
    <property type="entry name" value="CalX-like"/>
    <property type="match status" value="1"/>
</dbReference>
<dbReference type="PANTHER" id="PTHR42834">
    <property type="entry name" value="ENDONUCLEASE/EXONUCLEASE/PHOSPHATASE FAMILY PROTEIN (AFU_ORTHOLOGUE AFUA_3G09210)"/>
    <property type="match status" value="1"/>
</dbReference>
<gene>
    <name evidence="7" type="ORF">ABB30_09595</name>
</gene>
<dbReference type="InterPro" id="IPR036415">
    <property type="entry name" value="Lamin_tail_dom_sf"/>
</dbReference>
<dbReference type="InterPro" id="IPR013783">
    <property type="entry name" value="Ig-like_fold"/>
</dbReference>
<feature type="region of interest" description="Disordered" evidence="4">
    <location>
        <begin position="1156"/>
        <end position="1182"/>
    </location>
</feature>
<dbReference type="InterPro" id="IPR036691">
    <property type="entry name" value="Endo/exonu/phosph_ase_sf"/>
</dbReference>
<keyword evidence="8" id="KW-1185">Reference proteome</keyword>
<dbReference type="EMBL" id="LDJM01000022">
    <property type="protein sequence ID" value="KRG76565.1"/>
    <property type="molecule type" value="Genomic_DNA"/>
</dbReference>
<dbReference type="PROSITE" id="PS51841">
    <property type="entry name" value="LTD"/>
    <property type="match status" value="1"/>
</dbReference>
<dbReference type="CDD" id="cd04486">
    <property type="entry name" value="YhcR_OBF_like"/>
    <property type="match status" value="1"/>
</dbReference>
<reference evidence="7 8" key="1">
    <citation type="submission" date="2015-05" db="EMBL/GenBank/DDBJ databases">
        <title>Genome sequencing and analysis of members of genus Stenotrophomonas.</title>
        <authorList>
            <person name="Patil P.P."/>
            <person name="Midha S."/>
            <person name="Patil P.B."/>
        </authorList>
    </citation>
    <scope>NUCLEOTIDE SEQUENCE [LARGE SCALE GENOMIC DNA]</scope>
    <source>
        <strain evidence="7 8">DSM 24757</strain>
    </source>
</reference>
<keyword evidence="1 5" id="KW-0732">Signal</keyword>
<dbReference type="Gene3D" id="2.60.40.1260">
    <property type="entry name" value="Lamin Tail domain"/>
    <property type="match status" value="1"/>
</dbReference>
<dbReference type="GO" id="GO:0016020">
    <property type="term" value="C:membrane"/>
    <property type="evidence" value="ECO:0007669"/>
    <property type="project" value="InterPro"/>
</dbReference>
<proteinExistence type="predicted"/>
<protein>
    <submittedName>
        <fullName evidence="7">Nuclease</fullName>
    </submittedName>
</protein>
<dbReference type="InterPro" id="IPR038081">
    <property type="entry name" value="CalX-like_sf"/>
</dbReference>
<comment type="caution">
    <text evidence="7">The sequence shown here is derived from an EMBL/GenBank/DDBJ whole genome shotgun (WGS) entry which is preliminary data.</text>
</comment>
<dbReference type="SUPFAM" id="SSF74853">
    <property type="entry name" value="Lamin A/C globular tail domain"/>
    <property type="match status" value="1"/>
</dbReference>
<evidence type="ECO:0000256" key="5">
    <source>
        <dbReference type="SAM" id="SignalP"/>
    </source>
</evidence>
<sequence>MRISPLSAALAGVLLSSSAHADVVISQVYGGGGNTGATLKSDFIELHNNGTAAVNLAGWSVQYAAATGTSWQTTPLSGSIAAGGYYLIKQADGTGGTVALPTADATGTIAMAGANAKVALVNSTSALSGTCPTAAVDWVGIGTANCAEGTVAPAMSNTLAIVRADNGCTDSNNNAADFSTAAPAPRNSASPVHVCGANGQIAIGVASVSQAEGNSGTTAFVFNVTLNAPAGAGGVSLQYATRDGSASAASDYIASSGTLTIAEGQTSASITVQVNGDTDTEADETFFLDISNVQGAFPGSLAATGTIINDDFVALPISAIQGSGARSPFEGQVVTTRGVVTGVRTAGYFIQTPDSEGPHAADASRGIYVYTGAAPAANIVPGTLVAVQGTVIEYVPSADPQQPPLTELTNPTTTVLASGQPLPAPIVLTTALPSAEGPIDQLERYEGMRVTAASLTVNAPTGGSVNETQANGSGNGVFHAVVTGVQRSFREPGIQLPDALPASAPANVPRWDTNPELLAVSSGAIGAERLNLASNCRVLEVTGPLDYTFRRYTLYPETTPAVECDGFDQPRPAATPLADDINVATYNLQRFFDDVNDPAIGEPVLTSAAYDKRLNKASLAVRNYLHLPDILGAVEVENLTVLTTLANRINADAVANGQPDPRYVAYLMEGNDVGGIDVGFLVKTAEVAAGVPRVSVGVVAQHGKDTSWTEPGGTSSLLNDRPPLSLEAVVNFADGRQFPLTAIVVHQRSLNGNETDDAAGQRVRAKRHQQAVFLAELLQARQSANPAERVLVMGDFNAFEFNDGYVDAMGTITGQPSADDETIVSGDGVDLVTPDYQTLTWLLPAHDSYSYTYDGVVQSLDHVIANSAMLNAGDVEDLRISHARINADFPETARSDGNTPTRLADHDPTLVLIQLAVQQFADLGVAANADIYTVQAGQPVSFTGSVSNNGPASAEQAAVALVFNAPVTPVMGNLPAGWNCAAPVVTATTTVTCTINTLAAGASASFTSTVTTGADLAGSTLSLAVAASAQTSDPQPANNSADVHVQVTPAVVPAADLSVSLSGPANVPSTGLTTTVNATVSNIGQLAAANPVLLLEGNTLTATSSVVAAPGWSCSKVTAGNRQASFRCSAASLAAGASASFSIKANTRPVPASGVLQVNGTASTSSNDSDAGNNSGSYNGAY</sequence>
<organism evidence="7 8">
    <name type="scientific">Stenotrophomonas ginsengisoli</name>
    <dbReference type="NCBI Taxonomy" id="336566"/>
    <lineage>
        <taxon>Bacteria</taxon>
        <taxon>Pseudomonadati</taxon>
        <taxon>Pseudomonadota</taxon>
        <taxon>Gammaproteobacteria</taxon>
        <taxon>Lysobacterales</taxon>
        <taxon>Lysobacteraceae</taxon>
        <taxon>Stenotrophomonas</taxon>
    </lineage>
</organism>
<dbReference type="PANTHER" id="PTHR42834:SF1">
    <property type="entry name" value="ENDONUCLEASE_EXONUCLEASE_PHOSPHATASE FAMILY PROTEIN (AFU_ORTHOLOGUE AFUA_3G09210)"/>
    <property type="match status" value="1"/>
</dbReference>
<dbReference type="PATRIC" id="fig|336566.3.peg.1339"/>
<feature type="signal peptide" evidence="5">
    <location>
        <begin position="1"/>
        <end position="21"/>
    </location>
</feature>
<dbReference type="Pfam" id="PF03160">
    <property type="entry name" value="Calx-beta"/>
    <property type="match status" value="1"/>
</dbReference>
<dbReference type="STRING" id="336566.ABB30_09595"/>
<feature type="domain" description="LTD" evidence="6">
    <location>
        <begin position="11"/>
        <end position="143"/>
    </location>
</feature>
<feature type="compositionally biased region" description="Low complexity" evidence="4">
    <location>
        <begin position="1159"/>
        <end position="1182"/>
    </location>
</feature>
<dbReference type="InterPro" id="IPR001434">
    <property type="entry name" value="OmcB-like_DUF11"/>
</dbReference>
<dbReference type="AlphaFoldDB" id="A0A0R0D4R7"/>
<keyword evidence="3" id="KW-0106">Calcium</keyword>
<dbReference type="Pfam" id="PF00932">
    <property type="entry name" value="LTD"/>
    <property type="match status" value="1"/>
</dbReference>
<evidence type="ECO:0000259" key="6">
    <source>
        <dbReference type="PROSITE" id="PS51841"/>
    </source>
</evidence>
<evidence type="ECO:0000256" key="3">
    <source>
        <dbReference type="ARBA" id="ARBA00022837"/>
    </source>
</evidence>
<dbReference type="InterPro" id="IPR001322">
    <property type="entry name" value="Lamin_tail_dom"/>
</dbReference>
<dbReference type="Gene3D" id="2.60.40.2030">
    <property type="match status" value="1"/>
</dbReference>
<keyword evidence="2" id="KW-0677">Repeat</keyword>
<dbReference type="Proteomes" id="UP000050956">
    <property type="component" value="Unassembled WGS sequence"/>
</dbReference>
<dbReference type="GO" id="GO:0007154">
    <property type="term" value="P:cell communication"/>
    <property type="evidence" value="ECO:0007669"/>
    <property type="project" value="InterPro"/>
</dbReference>
<evidence type="ECO:0000256" key="2">
    <source>
        <dbReference type="ARBA" id="ARBA00022737"/>
    </source>
</evidence>
<dbReference type="Gene3D" id="2.60.40.10">
    <property type="entry name" value="Immunoglobulins"/>
    <property type="match status" value="2"/>
</dbReference>
<evidence type="ECO:0000313" key="8">
    <source>
        <dbReference type="Proteomes" id="UP000050956"/>
    </source>
</evidence>
<dbReference type="Pfam" id="PF01345">
    <property type="entry name" value="DUF11"/>
    <property type="match status" value="1"/>
</dbReference>
<dbReference type="Gene3D" id="3.60.10.10">
    <property type="entry name" value="Endonuclease/exonuclease/phosphatase"/>
    <property type="match status" value="1"/>
</dbReference>
<feature type="chain" id="PRO_5006395102" evidence="5">
    <location>
        <begin position="22"/>
        <end position="1182"/>
    </location>
</feature>
<evidence type="ECO:0000256" key="4">
    <source>
        <dbReference type="SAM" id="MobiDB-lite"/>
    </source>
</evidence>
<accession>A0A0R0D4R7</accession>
<evidence type="ECO:0000313" key="7">
    <source>
        <dbReference type="EMBL" id="KRG76565.1"/>
    </source>
</evidence>